<dbReference type="EMBL" id="MTKT01004293">
    <property type="protein sequence ID" value="OWM72073.1"/>
    <property type="molecule type" value="Genomic_DNA"/>
</dbReference>
<dbReference type="Proteomes" id="UP000197138">
    <property type="component" value="Unassembled WGS sequence"/>
</dbReference>
<evidence type="ECO:0000256" key="1">
    <source>
        <dbReference type="SAM" id="MobiDB-lite"/>
    </source>
</evidence>
<dbReference type="AlphaFoldDB" id="A0A218WHN8"/>
<name>A0A218WHN8_PUNGR</name>
<protein>
    <submittedName>
        <fullName evidence="2">Uncharacterized protein</fullName>
    </submittedName>
</protein>
<accession>A0A218WHN8</accession>
<evidence type="ECO:0000313" key="3">
    <source>
        <dbReference type="Proteomes" id="UP000197138"/>
    </source>
</evidence>
<organism evidence="2 3">
    <name type="scientific">Punica granatum</name>
    <name type="common">Pomegranate</name>
    <dbReference type="NCBI Taxonomy" id="22663"/>
    <lineage>
        <taxon>Eukaryota</taxon>
        <taxon>Viridiplantae</taxon>
        <taxon>Streptophyta</taxon>
        <taxon>Embryophyta</taxon>
        <taxon>Tracheophyta</taxon>
        <taxon>Spermatophyta</taxon>
        <taxon>Magnoliopsida</taxon>
        <taxon>eudicotyledons</taxon>
        <taxon>Gunneridae</taxon>
        <taxon>Pentapetalae</taxon>
        <taxon>rosids</taxon>
        <taxon>malvids</taxon>
        <taxon>Myrtales</taxon>
        <taxon>Lythraceae</taxon>
        <taxon>Punica</taxon>
    </lineage>
</organism>
<reference evidence="3" key="1">
    <citation type="journal article" date="2017" name="Plant J.">
        <title>The pomegranate (Punica granatum L.) genome and the genomics of punicalagin biosynthesis.</title>
        <authorList>
            <person name="Qin G."/>
            <person name="Xu C."/>
            <person name="Ming R."/>
            <person name="Tang H."/>
            <person name="Guyot R."/>
            <person name="Kramer E.M."/>
            <person name="Hu Y."/>
            <person name="Yi X."/>
            <person name="Qi Y."/>
            <person name="Xu X."/>
            <person name="Gao Z."/>
            <person name="Pan H."/>
            <person name="Jian J."/>
            <person name="Tian Y."/>
            <person name="Yue Z."/>
            <person name="Xu Y."/>
        </authorList>
    </citation>
    <scope>NUCLEOTIDE SEQUENCE [LARGE SCALE GENOMIC DNA]</scope>
    <source>
        <strain evidence="3">cv. Dabenzi</strain>
    </source>
</reference>
<feature type="compositionally biased region" description="Basic and acidic residues" evidence="1">
    <location>
        <begin position="15"/>
        <end position="32"/>
    </location>
</feature>
<evidence type="ECO:0000313" key="2">
    <source>
        <dbReference type="EMBL" id="OWM72073.1"/>
    </source>
</evidence>
<gene>
    <name evidence="2" type="ORF">CDL15_Pgr017956</name>
</gene>
<feature type="region of interest" description="Disordered" evidence="1">
    <location>
        <begin position="1"/>
        <end position="33"/>
    </location>
</feature>
<proteinExistence type="predicted"/>
<sequence length="74" mass="8358">MPQRAPTIPSCDLNWRSDGRSHGSTRRNRENSQFESSLDFKGWGLHSCHHPPIRVASSLLPIEVVDLLYSLDSV</sequence>
<comment type="caution">
    <text evidence="2">The sequence shown here is derived from an EMBL/GenBank/DDBJ whole genome shotgun (WGS) entry which is preliminary data.</text>
</comment>